<dbReference type="InterPro" id="IPR009029">
    <property type="entry name" value="HMG_CoA_Rdtase_sub-bd_dom_sf"/>
</dbReference>
<dbReference type="SUPFAM" id="SSF56542">
    <property type="entry name" value="Substrate-binding domain of HMG-CoA reductase"/>
    <property type="match status" value="1"/>
</dbReference>
<dbReference type="EMBL" id="CP089983">
    <property type="protein sequence ID" value="WXB09505.1"/>
    <property type="molecule type" value="Genomic_DNA"/>
</dbReference>
<protein>
    <recommendedName>
        <fullName evidence="3">3-hydroxy-3-methylglutaryl coenzyme A reductase</fullName>
        <shortName evidence="3">HMG-CoA reductase</shortName>
        <ecNumber evidence="3">1.1.1.88</ecNumber>
    </recommendedName>
</protein>
<comment type="catalytic activity">
    <reaction evidence="3">
        <text>(R)-mevalonate + 2 NAD(+) + CoA = (3S)-3-hydroxy-3-methylglutaryl-CoA + 2 NADH + 2 H(+)</text>
        <dbReference type="Rhea" id="RHEA:14833"/>
        <dbReference type="ChEBI" id="CHEBI:15378"/>
        <dbReference type="ChEBI" id="CHEBI:36464"/>
        <dbReference type="ChEBI" id="CHEBI:43074"/>
        <dbReference type="ChEBI" id="CHEBI:57287"/>
        <dbReference type="ChEBI" id="CHEBI:57540"/>
        <dbReference type="ChEBI" id="CHEBI:57945"/>
        <dbReference type="EC" id="1.1.1.88"/>
    </reaction>
</comment>
<dbReference type="InterPro" id="IPR023076">
    <property type="entry name" value="HMG_CoA_Rdtase_CS"/>
</dbReference>
<dbReference type="PANTHER" id="PTHR10572">
    <property type="entry name" value="3-HYDROXY-3-METHYLGLUTARYL-COENZYME A REDUCTASE"/>
    <property type="match status" value="1"/>
</dbReference>
<evidence type="ECO:0000256" key="1">
    <source>
        <dbReference type="ARBA" id="ARBA00007661"/>
    </source>
</evidence>
<keyword evidence="2 3" id="KW-0560">Oxidoreductase</keyword>
<comment type="pathway">
    <text evidence="3">Metabolic intermediate metabolism; (R)-mevalonate degradation; (S)-3-hydroxy-3-methylglutaryl-CoA from (R)-mevalonate: step 1/1.</text>
</comment>
<keyword evidence="5" id="KW-1185">Reference proteome</keyword>
<dbReference type="SUPFAM" id="SSF55035">
    <property type="entry name" value="NAD-binding domain of HMG-CoA reductase"/>
    <property type="match status" value="1"/>
</dbReference>
<keyword evidence="3" id="KW-0520">NAD</keyword>
<evidence type="ECO:0000256" key="3">
    <source>
        <dbReference type="RuleBase" id="RU361219"/>
    </source>
</evidence>
<dbReference type="InterPro" id="IPR002202">
    <property type="entry name" value="HMG_CoA_Rdtase"/>
</dbReference>
<dbReference type="InterPro" id="IPR023074">
    <property type="entry name" value="HMG_CoA_Rdtase_cat_sf"/>
</dbReference>
<gene>
    <name evidence="4" type="ORF">LVJ94_20020</name>
</gene>
<dbReference type="Pfam" id="PF00368">
    <property type="entry name" value="HMG-CoA_red"/>
    <property type="match status" value="1"/>
</dbReference>
<accession>A0ABZ2LGJ4</accession>
<dbReference type="InterPro" id="IPR004553">
    <property type="entry name" value="HMG_CoA_Rdtase_bac-typ"/>
</dbReference>
<dbReference type="PANTHER" id="PTHR10572:SF24">
    <property type="entry name" value="3-HYDROXY-3-METHYLGLUTARYL-COENZYME A REDUCTASE"/>
    <property type="match status" value="1"/>
</dbReference>
<proteinExistence type="inferred from homology"/>
<dbReference type="EC" id="1.1.1.88" evidence="3"/>
<dbReference type="Gene3D" id="3.90.770.10">
    <property type="entry name" value="3-hydroxy-3-methylglutaryl-coenzyme A Reductase, Chain A, domain 2"/>
    <property type="match status" value="2"/>
</dbReference>
<dbReference type="Gene3D" id="1.10.8.660">
    <property type="match status" value="1"/>
</dbReference>
<sequence>MSVSRIPRFYKLSVEERHVELRGRLDLDDDDLRILESGWHGSLSIDAANNMVENVISTHALPLGLGLNFRVNDRDYIVPMCVEEPSVIAAASNAAKSVRDGGGFTADADPPIMIAQVQIVGVPDTNVACVEILARRAELMAACDAAIPSLVRRGGGARGIEVRTLVASSEHEPGMLVVHLLVDCQDAMGANMVNTVAESVARRLAELAGGEPGLRILSNLADRRLVRVRCLVPLHALETKNFSGERVRDGVVAASRFAELDPYRAATHNKGIMNGVDAVVLATGNDWRGVEAGAHAYAARDGRYRPLAIWRVGPGGMLQGDLEMPMVVGTVGGTTRAHPGARLVMKLLGHPGAAELGMLIASVGLASNLSALRALACEGIQRGHMSLHARSVAMNAGASGALVEQVARELSELGDVRLERAVAIMARYTATSDALADAGE</sequence>
<dbReference type="PROSITE" id="PS50065">
    <property type="entry name" value="HMG_COA_REDUCTASE_4"/>
    <property type="match status" value="1"/>
</dbReference>
<name>A0ABZ2LGJ4_9BACT</name>
<organism evidence="4 5">
    <name type="scientific">Pendulispora rubella</name>
    <dbReference type="NCBI Taxonomy" id="2741070"/>
    <lineage>
        <taxon>Bacteria</taxon>
        <taxon>Pseudomonadati</taxon>
        <taxon>Myxococcota</taxon>
        <taxon>Myxococcia</taxon>
        <taxon>Myxococcales</taxon>
        <taxon>Sorangiineae</taxon>
        <taxon>Pendulisporaceae</taxon>
        <taxon>Pendulispora</taxon>
    </lineage>
</organism>
<dbReference type="CDD" id="cd00644">
    <property type="entry name" value="HMG-CoA_reductase_classII"/>
    <property type="match status" value="1"/>
</dbReference>
<comment type="similarity">
    <text evidence="1 3">Belongs to the HMG-CoA reductase family.</text>
</comment>
<dbReference type="PROSITE" id="PS00066">
    <property type="entry name" value="HMG_COA_REDUCTASE_1"/>
    <property type="match status" value="1"/>
</dbReference>
<dbReference type="GO" id="GO:0140643">
    <property type="term" value="F:hydroxymethylglutaryl-CoA reductase (NADH) activity"/>
    <property type="evidence" value="ECO:0007669"/>
    <property type="project" value="UniProtKB-EC"/>
</dbReference>
<dbReference type="Proteomes" id="UP001374803">
    <property type="component" value="Chromosome"/>
</dbReference>
<evidence type="ECO:0000256" key="2">
    <source>
        <dbReference type="ARBA" id="ARBA00023002"/>
    </source>
</evidence>
<evidence type="ECO:0000313" key="5">
    <source>
        <dbReference type="Proteomes" id="UP001374803"/>
    </source>
</evidence>
<dbReference type="InterPro" id="IPR009023">
    <property type="entry name" value="HMG_CoA_Rdtase_NAD(P)-bd_sf"/>
</dbReference>
<dbReference type="NCBIfam" id="TIGR00532">
    <property type="entry name" value="HMG_CoA_R_NAD"/>
    <property type="match status" value="1"/>
</dbReference>
<evidence type="ECO:0000313" key="4">
    <source>
        <dbReference type="EMBL" id="WXB09505.1"/>
    </source>
</evidence>
<reference evidence="4" key="1">
    <citation type="submission" date="2021-12" db="EMBL/GenBank/DDBJ databases">
        <title>Discovery of the Pendulisporaceae a myxobacterial family with distinct sporulation behavior and unique specialized metabolism.</title>
        <authorList>
            <person name="Garcia R."/>
            <person name="Popoff A."/>
            <person name="Bader C.D."/>
            <person name="Loehr J."/>
            <person name="Walesch S."/>
            <person name="Walt C."/>
            <person name="Boldt J."/>
            <person name="Bunk B."/>
            <person name="Haeckl F.J.F.P.J."/>
            <person name="Gunesch A.P."/>
            <person name="Birkelbach J."/>
            <person name="Nuebel U."/>
            <person name="Pietschmann T."/>
            <person name="Bach T."/>
            <person name="Mueller R."/>
        </authorList>
    </citation>
    <scope>NUCLEOTIDE SEQUENCE</scope>
    <source>
        <strain evidence="4">MSr11367</strain>
    </source>
</reference>